<dbReference type="RefSeq" id="WP_092256594.1">
    <property type="nucleotide sequence ID" value="NZ_CP047199.1"/>
</dbReference>
<dbReference type="GO" id="GO:0034040">
    <property type="term" value="F:ATPase-coupled lipid transmembrane transporter activity"/>
    <property type="evidence" value="ECO:0007669"/>
    <property type="project" value="TreeGrafter"/>
</dbReference>
<dbReference type="Proteomes" id="UP000198929">
    <property type="component" value="Unassembled WGS sequence"/>
</dbReference>
<evidence type="ECO:0000256" key="9">
    <source>
        <dbReference type="ARBA" id="ARBA00023136"/>
    </source>
</evidence>
<dbReference type="PANTHER" id="PTHR24221:SF397">
    <property type="entry name" value="ABC TRANSPORTER, ATP-BINDING TRANSMEMBRANE PROTEIN"/>
    <property type="match status" value="1"/>
</dbReference>
<dbReference type="PROSITE" id="PS50929">
    <property type="entry name" value="ABC_TM1F"/>
    <property type="match status" value="1"/>
</dbReference>
<keyword evidence="5 11" id="KW-0812">Transmembrane</keyword>
<dbReference type="EMBL" id="FOGQ01000002">
    <property type="protein sequence ID" value="SER70354.1"/>
    <property type="molecule type" value="Genomic_DNA"/>
</dbReference>
<dbReference type="InterPro" id="IPR027417">
    <property type="entry name" value="P-loop_NTPase"/>
</dbReference>
<evidence type="ECO:0000256" key="2">
    <source>
        <dbReference type="ARBA" id="ARBA00022448"/>
    </source>
</evidence>
<evidence type="ECO:0000256" key="1">
    <source>
        <dbReference type="ARBA" id="ARBA00004429"/>
    </source>
</evidence>
<dbReference type="Pfam" id="PF00005">
    <property type="entry name" value="ABC_tran"/>
    <property type="match status" value="1"/>
</dbReference>
<dbReference type="InterPro" id="IPR036640">
    <property type="entry name" value="ABC1_TM_sf"/>
</dbReference>
<dbReference type="GO" id="GO:0005886">
    <property type="term" value="C:plasma membrane"/>
    <property type="evidence" value="ECO:0007669"/>
    <property type="project" value="UniProtKB-SubCell"/>
</dbReference>
<evidence type="ECO:0000256" key="3">
    <source>
        <dbReference type="ARBA" id="ARBA00022475"/>
    </source>
</evidence>
<dbReference type="SUPFAM" id="SSF90123">
    <property type="entry name" value="ABC transporter transmembrane region"/>
    <property type="match status" value="1"/>
</dbReference>
<dbReference type="GO" id="GO:0005524">
    <property type="term" value="F:ATP binding"/>
    <property type="evidence" value="ECO:0007669"/>
    <property type="project" value="UniProtKB-KW"/>
</dbReference>
<feature type="transmembrane region" description="Helical" evidence="11">
    <location>
        <begin position="155"/>
        <end position="173"/>
    </location>
</feature>
<dbReference type="AlphaFoldDB" id="A0A1H9RCD4"/>
<keyword evidence="6" id="KW-0547">Nucleotide-binding</keyword>
<comment type="similarity">
    <text evidence="10">Belongs to the ABC transporter superfamily. Siderophore-Fe(3+) uptake transporter (SIUT) (TC 3.A.1.21) family.</text>
</comment>
<keyword evidence="3" id="KW-1003">Cell membrane</keyword>
<feature type="transmembrane region" description="Helical" evidence="11">
    <location>
        <begin position="15"/>
        <end position="40"/>
    </location>
</feature>
<evidence type="ECO:0000256" key="5">
    <source>
        <dbReference type="ARBA" id="ARBA00022692"/>
    </source>
</evidence>
<keyword evidence="9 11" id="KW-0472">Membrane</keyword>
<dbReference type="Gene3D" id="3.40.50.300">
    <property type="entry name" value="P-loop containing nucleotide triphosphate hydrolases"/>
    <property type="match status" value="1"/>
</dbReference>
<feature type="domain" description="ABC transmembrane type-1" evidence="13">
    <location>
        <begin position="17"/>
        <end position="298"/>
    </location>
</feature>
<evidence type="ECO:0000256" key="10">
    <source>
        <dbReference type="ARBA" id="ARBA00023455"/>
    </source>
</evidence>
<dbReference type="FunFam" id="3.40.50.300:FF:000221">
    <property type="entry name" value="Multidrug ABC transporter ATP-binding protein"/>
    <property type="match status" value="1"/>
</dbReference>
<dbReference type="GO" id="GO:0140359">
    <property type="term" value="F:ABC-type transporter activity"/>
    <property type="evidence" value="ECO:0007669"/>
    <property type="project" value="InterPro"/>
</dbReference>
<dbReference type="InterPro" id="IPR011527">
    <property type="entry name" value="ABC1_TM_dom"/>
</dbReference>
<dbReference type="Gene3D" id="1.20.1560.10">
    <property type="entry name" value="ABC transporter type 1, transmembrane domain"/>
    <property type="match status" value="1"/>
</dbReference>
<dbReference type="SMART" id="SM00382">
    <property type="entry name" value="AAA"/>
    <property type="match status" value="1"/>
</dbReference>
<dbReference type="InterPro" id="IPR039421">
    <property type="entry name" value="Type_1_exporter"/>
</dbReference>
<dbReference type="InterPro" id="IPR017871">
    <property type="entry name" value="ABC_transporter-like_CS"/>
</dbReference>
<dbReference type="GO" id="GO:0016887">
    <property type="term" value="F:ATP hydrolysis activity"/>
    <property type="evidence" value="ECO:0007669"/>
    <property type="project" value="InterPro"/>
</dbReference>
<feature type="transmembrane region" description="Helical" evidence="11">
    <location>
        <begin position="129"/>
        <end position="149"/>
    </location>
</feature>
<dbReference type="SUPFAM" id="SSF52540">
    <property type="entry name" value="P-loop containing nucleoside triphosphate hydrolases"/>
    <property type="match status" value="1"/>
</dbReference>
<keyword evidence="15" id="KW-1185">Reference proteome</keyword>
<accession>A0A1H9RCD4</accession>
<dbReference type="InterPro" id="IPR003439">
    <property type="entry name" value="ABC_transporter-like_ATP-bd"/>
</dbReference>
<dbReference type="PANTHER" id="PTHR24221">
    <property type="entry name" value="ATP-BINDING CASSETTE SUB-FAMILY B"/>
    <property type="match status" value="1"/>
</dbReference>
<name>A0A1H9RCD4_9CORY</name>
<dbReference type="InterPro" id="IPR003593">
    <property type="entry name" value="AAA+_ATPase"/>
</dbReference>
<feature type="domain" description="ABC transporter" evidence="12">
    <location>
        <begin position="329"/>
        <end position="575"/>
    </location>
</feature>
<evidence type="ECO:0000259" key="12">
    <source>
        <dbReference type="PROSITE" id="PS50893"/>
    </source>
</evidence>
<sequence>MIRSFVQFLDRPGSIYALITGYVLSAVLQGLAFVQLIWFLRDFLGTDPATSQTSLLILLGLGIAAFIVHAITATAANKISATEVVGNTISRIGSRVSQLPLGWFNAETAGKISSAVSNQTSTLSHVASILLPHLISTTVAPATMIIVLWFVEFRLALVLTIVVVVVAFLGRWANSLLLKEQKVAPAVNAKTAGRILEQAKLQPVLRARGLVGTQWQPVDDALDEEQKTLGNIMRAQARPTLSFIVVAQVMFAVVLAYGLSLVLDGQLDVAAYIGIAVMAARFTGPISQLSNYATDFQNANVALESINEILIAPTLPEPTQPRMPTSTDIQLNSIRFGYTESTPLFKDFSLTANAGEITAVVGPSGCGKTTITKLVARFWDVAEGSITIGGVDVCDISTDQLMDMTAIVFQDVYLFDTTIKENVRISRPDATDEEVAEAMRRAGLDHVLEYLPDGADTQVGEGGKSLSGGERQRVSIARAFLKDAPILLLDEVTSALDTENEASITASLLDLAQGRTVIIIAHRLSTVMNADQVYVLSGRDSGEPTHVVESGKPTELAKQDGPFAAMLADFKEVSRWQI</sequence>
<feature type="transmembrane region" description="Helical" evidence="11">
    <location>
        <begin position="52"/>
        <end position="71"/>
    </location>
</feature>
<evidence type="ECO:0000256" key="4">
    <source>
        <dbReference type="ARBA" id="ARBA00022519"/>
    </source>
</evidence>
<evidence type="ECO:0000256" key="11">
    <source>
        <dbReference type="SAM" id="Phobius"/>
    </source>
</evidence>
<evidence type="ECO:0000259" key="13">
    <source>
        <dbReference type="PROSITE" id="PS50929"/>
    </source>
</evidence>
<keyword evidence="4" id="KW-0997">Cell inner membrane</keyword>
<reference evidence="15" key="1">
    <citation type="submission" date="2016-10" db="EMBL/GenBank/DDBJ databases">
        <authorList>
            <person name="Varghese N."/>
            <person name="Submissions S."/>
        </authorList>
    </citation>
    <scope>NUCLEOTIDE SEQUENCE [LARGE SCALE GENOMIC DNA]</scope>
    <source>
        <strain evidence="15">DSM 20524</strain>
    </source>
</reference>
<evidence type="ECO:0000256" key="8">
    <source>
        <dbReference type="ARBA" id="ARBA00022989"/>
    </source>
</evidence>
<keyword evidence="8 11" id="KW-1133">Transmembrane helix</keyword>
<proteinExistence type="inferred from homology"/>
<protein>
    <submittedName>
        <fullName evidence="14">ATP-binding cassette, subfamily B</fullName>
    </submittedName>
</protein>
<gene>
    <name evidence="14" type="ORF">SAMN05661109_00847</name>
</gene>
<evidence type="ECO:0000256" key="7">
    <source>
        <dbReference type="ARBA" id="ARBA00022840"/>
    </source>
</evidence>
<dbReference type="PROSITE" id="PS50893">
    <property type="entry name" value="ABC_TRANSPORTER_2"/>
    <property type="match status" value="1"/>
</dbReference>
<evidence type="ECO:0000256" key="6">
    <source>
        <dbReference type="ARBA" id="ARBA00022741"/>
    </source>
</evidence>
<evidence type="ECO:0000313" key="15">
    <source>
        <dbReference type="Proteomes" id="UP000198929"/>
    </source>
</evidence>
<keyword evidence="7 14" id="KW-0067">ATP-binding</keyword>
<comment type="subcellular location">
    <subcellularLocation>
        <location evidence="1">Cell inner membrane</location>
        <topology evidence="1">Multi-pass membrane protein</topology>
    </subcellularLocation>
</comment>
<evidence type="ECO:0000313" key="14">
    <source>
        <dbReference type="EMBL" id="SER70354.1"/>
    </source>
</evidence>
<organism evidence="14 15">
    <name type="scientific">Corynebacterium cystitidis DSM 20524</name>
    <dbReference type="NCBI Taxonomy" id="1121357"/>
    <lineage>
        <taxon>Bacteria</taxon>
        <taxon>Bacillati</taxon>
        <taxon>Actinomycetota</taxon>
        <taxon>Actinomycetes</taxon>
        <taxon>Mycobacteriales</taxon>
        <taxon>Corynebacteriaceae</taxon>
        <taxon>Corynebacterium</taxon>
    </lineage>
</organism>
<dbReference type="Pfam" id="PF00664">
    <property type="entry name" value="ABC_membrane"/>
    <property type="match status" value="1"/>
</dbReference>
<feature type="transmembrane region" description="Helical" evidence="11">
    <location>
        <begin position="241"/>
        <end position="263"/>
    </location>
</feature>
<dbReference type="STRING" id="1121357.SAMN05661109_00847"/>
<keyword evidence="2" id="KW-0813">Transport</keyword>
<dbReference type="PROSITE" id="PS00211">
    <property type="entry name" value="ABC_TRANSPORTER_1"/>
    <property type="match status" value="1"/>
</dbReference>